<reference evidence="1 2" key="1">
    <citation type="submission" date="2019-02" db="EMBL/GenBank/DDBJ databases">
        <title>Deep-cultivation of Planctomycetes and their phenomic and genomic characterization uncovers novel biology.</title>
        <authorList>
            <person name="Wiegand S."/>
            <person name="Jogler M."/>
            <person name="Boedeker C."/>
            <person name="Pinto D."/>
            <person name="Vollmers J."/>
            <person name="Rivas-Marin E."/>
            <person name="Kohn T."/>
            <person name="Peeters S.H."/>
            <person name="Heuer A."/>
            <person name="Rast P."/>
            <person name="Oberbeckmann S."/>
            <person name="Bunk B."/>
            <person name="Jeske O."/>
            <person name="Meyerdierks A."/>
            <person name="Storesund J.E."/>
            <person name="Kallscheuer N."/>
            <person name="Luecker S."/>
            <person name="Lage O.M."/>
            <person name="Pohl T."/>
            <person name="Merkel B.J."/>
            <person name="Hornburger P."/>
            <person name="Mueller R.-W."/>
            <person name="Bruemmer F."/>
            <person name="Labrenz M."/>
            <person name="Spormann A.M."/>
            <person name="Op Den Camp H."/>
            <person name="Overmann J."/>
            <person name="Amann R."/>
            <person name="Jetten M.S.M."/>
            <person name="Mascher T."/>
            <person name="Medema M.H."/>
            <person name="Devos D.P."/>
            <person name="Kaster A.-K."/>
            <person name="Ovreas L."/>
            <person name="Rohde M."/>
            <person name="Galperin M.Y."/>
            <person name="Jogler C."/>
        </authorList>
    </citation>
    <scope>NUCLEOTIDE SEQUENCE [LARGE SCALE GENOMIC DNA]</scope>
    <source>
        <strain evidence="1 2">Pla100</strain>
    </source>
</reference>
<accession>A0A5C5ZXM9</accession>
<dbReference type="Proteomes" id="UP000316213">
    <property type="component" value="Unassembled WGS sequence"/>
</dbReference>
<keyword evidence="2" id="KW-1185">Reference proteome</keyword>
<sequence length="64" mass="7033">MNAKLYAGARGGDFQSPIFETATESRRHAQKTLLIDLALRRNKLRRNSLAEVCEICTGTIGLVG</sequence>
<dbReference type="AlphaFoldDB" id="A0A5C5ZXM9"/>
<gene>
    <name evidence="1" type="ORF">Pla100_49360</name>
</gene>
<protein>
    <submittedName>
        <fullName evidence="1">Uncharacterized protein</fullName>
    </submittedName>
</protein>
<proteinExistence type="predicted"/>
<dbReference type="EMBL" id="SJPM01000013">
    <property type="protein sequence ID" value="TWT91896.1"/>
    <property type="molecule type" value="Genomic_DNA"/>
</dbReference>
<name>A0A5C5ZXM9_9BACT</name>
<comment type="caution">
    <text evidence="1">The sequence shown here is derived from an EMBL/GenBank/DDBJ whole genome shotgun (WGS) entry which is preliminary data.</text>
</comment>
<evidence type="ECO:0000313" key="2">
    <source>
        <dbReference type="Proteomes" id="UP000316213"/>
    </source>
</evidence>
<evidence type="ECO:0000313" key="1">
    <source>
        <dbReference type="EMBL" id="TWT91896.1"/>
    </source>
</evidence>
<organism evidence="1 2">
    <name type="scientific">Neorhodopirellula pilleata</name>
    <dbReference type="NCBI Taxonomy" id="2714738"/>
    <lineage>
        <taxon>Bacteria</taxon>
        <taxon>Pseudomonadati</taxon>
        <taxon>Planctomycetota</taxon>
        <taxon>Planctomycetia</taxon>
        <taxon>Pirellulales</taxon>
        <taxon>Pirellulaceae</taxon>
        <taxon>Neorhodopirellula</taxon>
    </lineage>
</organism>